<reference evidence="2 3" key="1">
    <citation type="submission" date="2023-12" db="EMBL/GenBank/DDBJ databases">
        <title>Whole genome sequencing of Paenibacillus phoenicis isolated from the Phoenix Mars Lander spacecraft assembly facility.</title>
        <authorList>
            <person name="Garcia A."/>
            <person name="Venkateswaran K."/>
        </authorList>
    </citation>
    <scope>NUCLEOTIDE SEQUENCE [LARGE SCALE GENOMIC DNA]</scope>
    <source>
        <strain evidence="2 3">3PO2SA</strain>
    </source>
</reference>
<comment type="caution">
    <text evidence="2">The sequence shown here is derived from an EMBL/GenBank/DDBJ whole genome shotgun (WGS) entry which is preliminary data.</text>
</comment>
<dbReference type="InterPro" id="IPR025948">
    <property type="entry name" value="HTH-like_dom"/>
</dbReference>
<evidence type="ECO:0000313" key="3">
    <source>
        <dbReference type="Proteomes" id="UP001292216"/>
    </source>
</evidence>
<dbReference type="PANTHER" id="PTHR46889:SF4">
    <property type="entry name" value="TRANSPOSASE INSO FOR INSERTION SEQUENCE ELEMENT IS911B-RELATED"/>
    <property type="match status" value="1"/>
</dbReference>
<gene>
    <name evidence="2" type="ORF">U9M73_01785</name>
</gene>
<dbReference type="RefSeq" id="WP_157273487.1">
    <property type="nucleotide sequence ID" value="NZ_CBCSKM010000021.1"/>
</dbReference>
<organism evidence="2 3">
    <name type="scientific">Paenibacillus phoenicis</name>
    <dbReference type="NCBI Taxonomy" id="554117"/>
    <lineage>
        <taxon>Bacteria</taxon>
        <taxon>Bacillati</taxon>
        <taxon>Bacillota</taxon>
        <taxon>Bacilli</taxon>
        <taxon>Bacillales</taxon>
        <taxon>Paenibacillaceae</taxon>
        <taxon>Paenibacillus</taxon>
    </lineage>
</organism>
<sequence>MKRQLKMIDRDHDAKALIQAVYNRYRGIYGYRQIQLFLLQDEEVWMNHKKVLRLMQQLGLRSHIRRKHRFNYASNVGSRVAENTLQRQFKADAPNQKWVRLI</sequence>
<keyword evidence="3" id="KW-1185">Reference proteome</keyword>
<accession>A0ABU5PG26</accession>
<dbReference type="Pfam" id="PF13276">
    <property type="entry name" value="HTH_21"/>
    <property type="match status" value="1"/>
</dbReference>
<feature type="domain" description="HTH-like" evidence="1">
    <location>
        <begin position="11"/>
        <end position="68"/>
    </location>
</feature>
<dbReference type="InterPro" id="IPR050900">
    <property type="entry name" value="Transposase_IS3/IS150/IS904"/>
</dbReference>
<proteinExistence type="predicted"/>
<protein>
    <submittedName>
        <fullName evidence="2">IS3 family transposase</fullName>
    </submittedName>
</protein>
<evidence type="ECO:0000313" key="2">
    <source>
        <dbReference type="EMBL" id="MEA3568729.1"/>
    </source>
</evidence>
<name>A0ABU5PG26_9BACL</name>
<dbReference type="Proteomes" id="UP001292216">
    <property type="component" value="Unassembled WGS sequence"/>
</dbReference>
<dbReference type="EMBL" id="JAYERP010000001">
    <property type="protein sequence ID" value="MEA3568729.1"/>
    <property type="molecule type" value="Genomic_DNA"/>
</dbReference>
<evidence type="ECO:0000259" key="1">
    <source>
        <dbReference type="Pfam" id="PF13276"/>
    </source>
</evidence>
<dbReference type="PANTHER" id="PTHR46889">
    <property type="entry name" value="TRANSPOSASE INSF FOR INSERTION SEQUENCE IS3B-RELATED"/>
    <property type="match status" value="1"/>
</dbReference>